<dbReference type="RefSeq" id="XP_034245765.1">
    <property type="nucleotide sequence ID" value="XM_034389874.1"/>
</dbReference>
<organism evidence="2">
    <name type="scientific">Thrips palmi</name>
    <name type="common">Melon thrips</name>
    <dbReference type="NCBI Taxonomy" id="161013"/>
    <lineage>
        <taxon>Eukaryota</taxon>
        <taxon>Metazoa</taxon>
        <taxon>Ecdysozoa</taxon>
        <taxon>Arthropoda</taxon>
        <taxon>Hexapoda</taxon>
        <taxon>Insecta</taxon>
        <taxon>Pterygota</taxon>
        <taxon>Neoptera</taxon>
        <taxon>Paraneoptera</taxon>
        <taxon>Thysanoptera</taxon>
        <taxon>Terebrantia</taxon>
        <taxon>Thripoidea</taxon>
        <taxon>Thripidae</taxon>
        <taxon>Thrips</taxon>
    </lineage>
</organism>
<evidence type="ECO:0000313" key="2">
    <source>
        <dbReference type="RefSeq" id="XP_034245765.1"/>
    </source>
</evidence>
<evidence type="ECO:0000313" key="1">
    <source>
        <dbReference type="Proteomes" id="UP000515158"/>
    </source>
</evidence>
<protein>
    <submittedName>
        <fullName evidence="2">Uncharacterized protein LOC117647899</fullName>
    </submittedName>
</protein>
<accession>A0A6P8Z6D9</accession>
<sequence>MASTSEEGIDIQLIQSISTDIQRIIQVTPQKAKEVAEHLYDLKLRRLDHLAYVKETDLGDLLSPFEARQLLEVWKGGEGSSGGQDKENRRPRVIVEGTTDDDKDKFRINWQDIYAINKDIKKKMIQGKKLKRREKKQIIGRIVQQVRDQVPNASRDVFDKVAQQLHDKHSITFQSELAKGRVVKKTLSFKMKTKFDNDRRPIRRTTTEQQAPSIKAAYGCLRWRVVDLPAGETEETLEEKRIALENYFESHRQNAWDWTYINGEMDQLFGQQRAEINRQAEEILKAQKALRRNKNKGNQNQQQVPPGQQAQVVVTTTSDLRDRWPFLFVPSGMLMHFTKLTDINLEEKFETFMDSKLEKIVDFLLATNSDKKKKSVKKNMDRAIEELGQDSTVPVFAAAMLLLIQRFKENKKALWLMVDEHVEESEISAHVELPRTPCLIIQGTTIP</sequence>
<dbReference type="PANTHER" id="PTHR31025:SF22">
    <property type="entry name" value="IP13529P"/>
    <property type="match status" value="1"/>
</dbReference>
<dbReference type="PANTHER" id="PTHR31025">
    <property type="entry name" value="SI:CH211-196P9.1-RELATED"/>
    <property type="match status" value="1"/>
</dbReference>
<name>A0A6P8Z6D9_THRPL</name>
<keyword evidence="1" id="KW-1185">Reference proteome</keyword>
<dbReference type="AlphaFoldDB" id="A0A6P8Z6D9"/>
<dbReference type="FunCoup" id="A0A6P8Z6D9">
    <property type="interactions" value="24"/>
</dbReference>
<reference evidence="2" key="1">
    <citation type="submission" date="2025-08" db="UniProtKB">
        <authorList>
            <consortium name="RefSeq"/>
        </authorList>
    </citation>
    <scope>IDENTIFICATION</scope>
    <source>
        <tissue evidence="2">Total insect</tissue>
    </source>
</reference>
<dbReference type="KEGG" id="tpal:117647899"/>
<proteinExistence type="predicted"/>
<dbReference type="OrthoDB" id="8196415at2759"/>
<gene>
    <name evidence="2" type="primary">LOC117647899</name>
</gene>
<dbReference type="InParanoid" id="A0A6P8Z6D9"/>
<dbReference type="Proteomes" id="UP000515158">
    <property type="component" value="Unplaced"/>
</dbReference>
<dbReference type="GeneID" id="117647899"/>